<proteinExistence type="predicted"/>
<reference evidence="2" key="1">
    <citation type="submission" date="2021-01" db="EMBL/GenBank/DDBJ databases">
        <authorList>
            <person name="Corre E."/>
            <person name="Pelletier E."/>
            <person name="Niang G."/>
            <person name="Scheremetjew M."/>
            <person name="Finn R."/>
            <person name="Kale V."/>
            <person name="Holt S."/>
            <person name="Cochrane G."/>
            <person name="Meng A."/>
            <person name="Brown T."/>
            <person name="Cohen L."/>
        </authorList>
    </citation>
    <scope>NUCLEOTIDE SEQUENCE</scope>
    <source>
        <strain evidence="2">Ras09</strain>
    </source>
</reference>
<evidence type="ECO:0000313" key="2">
    <source>
        <dbReference type="EMBL" id="CAE0232852.1"/>
    </source>
</evidence>
<gene>
    <name evidence="2" type="ORF">SRAS04492_LOCUS4650</name>
</gene>
<sequence>MKFLRIAALIGTLMTVTAAIGYTERDRQTQRREIIEALTNYKLGETSPRDIILMTYKPEGGHPRVQSSFARHNEDGSDIPPYFDLFGYSEYDFIDFVQGYFSGFFGRDVRDEWSMCINDGPAEIMSIVDLVKDEASDSFSFQSLLHDTNIFQKLFVIATKLFTDGRKDFDSCKNVTSEIFDGVNFILAHLSFATITTGLLSNVWKHFFDIGTDSWSIVQGFMAHDLYLAGKSSGEVFIMLFG</sequence>
<dbReference type="EMBL" id="HBIA01008952">
    <property type="protein sequence ID" value="CAE0232852.1"/>
    <property type="molecule type" value="Transcribed_RNA"/>
</dbReference>
<keyword evidence="1" id="KW-0732">Signal</keyword>
<evidence type="ECO:0000256" key="1">
    <source>
        <dbReference type="SAM" id="SignalP"/>
    </source>
</evidence>
<dbReference type="AlphaFoldDB" id="A0A7S3CNC1"/>
<feature type="chain" id="PRO_5031447405" evidence="1">
    <location>
        <begin position="20"/>
        <end position="242"/>
    </location>
</feature>
<name>A0A7S3CNC1_9SPIT</name>
<protein>
    <submittedName>
        <fullName evidence="2">Uncharacterized protein</fullName>
    </submittedName>
</protein>
<feature type="signal peptide" evidence="1">
    <location>
        <begin position="1"/>
        <end position="19"/>
    </location>
</feature>
<organism evidence="2">
    <name type="scientific">Strombidium rassoulzadegani</name>
    <dbReference type="NCBI Taxonomy" id="1082188"/>
    <lineage>
        <taxon>Eukaryota</taxon>
        <taxon>Sar</taxon>
        <taxon>Alveolata</taxon>
        <taxon>Ciliophora</taxon>
        <taxon>Intramacronucleata</taxon>
        <taxon>Spirotrichea</taxon>
        <taxon>Oligotrichia</taxon>
        <taxon>Strombidiidae</taxon>
        <taxon>Strombidium</taxon>
    </lineage>
</organism>
<accession>A0A7S3CNC1</accession>